<dbReference type="Proteomes" id="UP000258905">
    <property type="component" value="Unassembled WGS sequence"/>
</dbReference>
<reference evidence="3 4" key="1">
    <citation type="submission" date="2018-08" db="EMBL/GenBank/DDBJ databases">
        <authorList>
            <consortium name="Pathogen Informatics"/>
        </authorList>
    </citation>
    <scope>NUCLEOTIDE SEQUENCE [LARGE SCALE GENOMIC DNA]</scope>
    <source>
        <strain evidence="1 3">EuSCAPE_GR003</strain>
        <strain evidence="2 4">EuSCAPE_UK014</strain>
    </source>
</reference>
<sequence>MRIKKSGRKAMMLEGIMTDNVVTADAASFLSIANKSRNEIESVKFEPPKIGGKGFGYFRVRMKTRHYEAQ</sequence>
<evidence type="ECO:0000313" key="1">
    <source>
        <dbReference type="EMBL" id="SVN67393.1"/>
    </source>
</evidence>
<proteinExistence type="predicted"/>
<dbReference type="RefSeq" id="WP_004153676.1">
    <property type="nucleotide sequence ID" value="NC_021654.1"/>
</dbReference>
<evidence type="ECO:0000313" key="2">
    <source>
        <dbReference type="EMBL" id="SWF62812.1"/>
    </source>
</evidence>
<evidence type="ECO:0000313" key="3">
    <source>
        <dbReference type="Proteomes" id="UP000258905"/>
    </source>
</evidence>
<dbReference type="EMBL" id="UJHH01000001">
    <property type="protein sequence ID" value="SWF62812.1"/>
    <property type="molecule type" value="Genomic_DNA"/>
</dbReference>
<organism evidence="2 4">
    <name type="scientific">Klebsiella pneumoniae</name>
    <dbReference type="NCBI Taxonomy" id="573"/>
    <lineage>
        <taxon>Bacteria</taxon>
        <taxon>Pseudomonadati</taxon>
        <taxon>Pseudomonadota</taxon>
        <taxon>Gammaproteobacteria</taxon>
        <taxon>Enterobacterales</taxon>
        <taxon>Enterobacteriaceae</taxon>
        <taxon>Klebsiella/Raoultella group</taxon>
        <taxon>Klebsiella</taxon>
        <taxon>Klebsiella pneumoniae complex</taxon>
    </lineage>
</organism>
<dbReference type="AlphaFoldDB" id="A0A658ZLF2"/>
<gene>
    <name evidence="1" type="ORF">SAMEA3649591_05459</name>
    <name evidence="2" type="ORF">SAMEA3720909_00348</name>
</gene>
<dbReference type="Proteomes" id="UP000259364">
    <property type="component" value="Unassembled WGS sequence"/>
</dbReference>
<evidence type="ECO:0000313" key="4">
    <source>
        <dbReference type="Proteomes" id="UP000259364"/>
    </source>
</evidence>
<protein>
    <submittedName>
        <fullName evidence="2">Uncharacterized protein</fullName>
    </submittedName>
</protein>
<dbReference type="EMBL" id="UIUC01000084">
    <property type="protein sequence ID" value="SVN67393.1"/>
    <property type="molecule type" value="Genomic_DNA"/>
</dbReference>
<accession>A0A658ZLF2</accession>
<comment type="caution">
    <text evidence="2">The sequence shown here is derived from an EMBL/GenBank/DDBJ whole genome shotgun (WGS) entry which is preliminary data.</text>
</comment>
<name>A0A658ZLF2_KLEPN</name>